<dbReference type="NCBIfam" id="TIGR00619">
    <property type="entry name" value="sbcd"/>
    <property type="match status" value="1"/>
</dbReference>
<evidence type="ECO:0000256" key="4">
    <source>
        <dbReference type="ARBA" id="ARBA00022722"/>
    </source>
</evidence>
<sequence length="434" mass="46867">MKILHTSDWHLGHQLYDQRRDGEHRAFLDWLLQLIAAERIDLVLVAGDVFDTGFPPTYALELYYSFLARCAGSGCRQVVVVGGNHDSPATLAAPREVLQAIRVTVVGGVDPDHPEADLVTVTDAAGAPLGLVAAVPYLRDRDVHFPQFGEGAEARSQGIIDGTAAWYRRLTDLALARRAELGRPDLPIIATGHLFAQGLSAIGSERTLYVGNLGAFPATGFPAELAYVALGHLHRPQAVSRYEHIRYCGAPIPLSFDEIGYRQQVLIVDTSGETTSSAGAPASDTTATAAAEPTLVPGPAGSCAVRAVPVPVFRPLVRLSGDLPAIRQGLEAIAATEPPAWVEIMYNGAELIPNLSTRMQDLAEPFPVRVLHARDIFPGRTVTVEAPTIDLRTVTPHEVFAHRLRRLDLTPEDRAMLIEAFETIYLQVVQGGPS</sequence>
<evidence type="ECO:0000256" key="2">
    <source>
        <dbReference type="ARBA" id="ARBA00011322"/>
    </source>
</evidence>
<comment type="function">
    <text evidence="7">SbcCD cleaves DNA hairpin structures. These structures can inhibit DNA replication and are intermediates in certain DNA recombination reactions. The complex acts as a 3'-&gt;5' double strand exonuclease that can open hairpins. It also has a 5' single-strand endonuclease activity.</text>
</comment>
<dbReference type="InterPro" id="IPR026843">
    <property type="entry name" value="SbcD_C"/>
</dbReference>
<feature type="domain" description="Nuclease SbcCD subunit D C-terminal" evidence="9">
    <location>
        <begin position="312"/>
        <end position="405"/>
    </location>
</feature>
<dbReference type="PANTHER" id="PTHR30337:SF0">
    <property type="entry name" value="NUCLEASE SBCCD SUBUNIT D"/>
    <property type="match status" value="1"/>
</dbReference>
<dbReference type="Gene3D" id="3.60.21.10">
    <property type="match status" value="1"/>
</dbReference>
<comment type="caution">
    <text evidence="10">The sequence shown here is derived from an EMBL/GenBank/DDBJ whole genome shotgun (WGS) entry which is preliminary data.</text>
</comment>
<proteinExistence type="inferred from homology"/>
<dbReference type="SUPFAM" id="SSF56300">
    <property type="entry name" value="Metallo-dependent phosphatases"/>
    <property type="match status" value="1"/>
</dbReference>
<dbReference type="EMBL" id="QOQW01000019">
    <property type="protein sequence ID" value="RCK78751.1"/>
    <property type="molecule type" value="Genomic_DNA"/>
</dbReference>
<comment type="subunit">
    <text evidence="2 7">Heterodimer of SbcC and SbcD.</text>
</comment>
<dbReference type="InterPro" id="IPR041796">
    <property type="entry name" value="Mre11_N"/>
</dbReference>
<feature type="domain" description="Calcineurin-like phosphoesterase" evidence="8">
    <location>
        <begin position="1"/>
        <end position="87"/>
    </location>
</feature>
<dbReference type="Pfam" id="PF12320">
    <property type="entry name" value="SbcD_C"/>
    <property type="match status" value="1"/>
</dbReference>
<dbReference type="Proteomes" id="UP000252355">
    <property type="component" value="Unassembled WGS sequence"/>
</dbReference>
<evidence type="ECO:0000256" key="1">
    <source>
        <dbReference type="ARBA" id="ARBA00010555"/>
    </source>
</evidence>
<keyword evidence="7" id="KW-0255">Endonuclease</keyword>
<evidence type="ECO:0000256" key="3">
    <source>
        <dbReference type="ARBA" id="ARBA00013365"/>
    </source>
</evidence>
<keyword evidence="7" id="KW-0235">DNA replication</keyword>
<dbReference type="AlphaFoldDB" id="A0A367ZN28"/>
<evidence type="ECO:0000259" key="8">
    <source>
        <dbReference type="Pfam" id="PF00149"/>
    </source>
</evidence>
<keyword evidence="7" id="KW-0233">DNA recombination</keyword>
<gene>
    <name evidence="7" type="primary">sbcD</name>
    <name evidence="10" type="ORF">OZSIB_1104</name>
</gene>
<evidence type="ECO:0000256" key="7">
    <source>
        <dbReference type="RuleBase" id="RU363069"/>
    </source>
</evidence>
<dbReference type="CDD" id="cd00840">
    <property type="entry name" value="MPP_Mre11_N"/>
    <property type="match status" value="1"/>
</dbReference>
<keyword evidence="4 7" id="KW-0540">Nuclease</keyword>
<dbReference type="GO" id="GO:0004519">
    <property type="term" value="F:endonuclease activity"/>
    <property type="evidence" value="ECO:0007669"/>
    <property type="project" value="UniProtKB-KW"/>
</dbReference>
<dbReference type="PANTHER" id="PTHR30337">
    <property type="entry name" value="COMPONENT OF ATP-DEPENDENT DSDNA EXONUCLEASE"/>
    <property type="match status" value="1"/>
</dbReference>
<dbReference type="InterPro" id="IPR004593">
    <property type="entry name" value="SbcD"/>
</dbReference>
<dbReference type="InterPro" id="IPR004843">
    <property type="entry name" value="Calcineurin-like_PHP"/>
</dbReference>
<name>A0A367ZN28_9BACT</name>
<dbReference type="GO" id="GO:0006310">
    <property type="term" value="P:DNA recombination"/>
    <property type="evidence" value="ECO:0007669"/>
    <property type="project" value="UniProtKB-KW"/>
</dbReference>
<evidence type="ECO:0000256" key="6">
    <source>
        <dbReference type="ARBA" id="ARBA00022839"/>
    </source>
</evidence>
<accession>A0A367ZN28</accession>
<reference evidence="10 11" key="1">
    <citation type="submission" date="2018-05" db="EMBL/GenBank/DDBJ databases">
        <title>A metagenomic window into the 2 km-deep terrestrial subsurface aquifer revealed taxonomically and functionally diverse microbial community comprising novel uncultured bacterial lineages.</title>
        <authorList>
            <person name="Kadnikov V.V."/>
            <person name="Mardanov A.V."/>
            <person name="Beletsky A.V."/>
            <person name="Banks D."/>
            <person name="Pimenov N.V."/>
            <person name="Frank Y.A."/>
            <person name="Karnachuk O.V."/>
            <person name="Ravin N.V."/>
        </authorList>
    </citation>
    <scope>NUCLEOTIDE SEQUENCE [LARGE SCALE GENOMIC DNA]</scope>
    <source>
        <strain evidence="10">BY5</strain>
    </source>
</reference>
<evidence type="ECO:0000313" key="10">
    <source>
        <dbReference type="EMBL" id="RCK78751.1"/>
    </source>
</evidence>
<evidence type="ECO:0000313" key="11">
    <source>
        <dbReference type="Proteomes" id="UP000252355"/>
    </source>
</evidence>
<evidence type="ECO:0000256" key="5">
    <source>
        <dbReference type="ARBA" id="ARBA00022801"/>
    </source>
</evidence>
<organism evidence="10 11">
    <name type="scientific">Candidatus Ozemobacter sibiricus</name>
    <dbReference type="NCBI Taxonomy" id="2268124"/>
    <lineage>
        <taxon>Bacteria</taxon>
        <taxon>Candidatus Ozemobacteria</taxon>
        <taxon>Candidatus Ozemobacterales</taxon>
        <taxon>Candidatus Ozemobacteraceae</taxon>
        <taxon>Candidatus Ozemobacter</taxon>
    </lineage>
</organism>
<dbReference type="InterPro" id="IPR050535">
    <property type="entry name" value="DNA_Repair-Maintenance_Comp"/>
</dbReference>
<keyword evidence="5 7" id="KW-0378">Hydrolase</keyword>
<dbReference type="InterPro" id="IPR029052">
    <property type="entry name" value="Metallo-depent_PP-like"/>
</dbReference>
<dbReference type="Gene3D" id="3.30.160.720">
    <property type="match status" value="1"/>
</dbReference>
<comment type="similarity">
    <text evidence="1 7">Belongs to the SbcD family.</text>
</comment>
<dbReference type="GO" id="GO:0008408">
    <property type="term" value="F:3'-5' exonuclease activity"/>
    <property type="evidence" value="ECO:0007669"/>
    <property type="project" value="InterPro"/>
</dbReference>
<dbReference type="GO" id="GO:0006260">
    <property type="term" value="P:DNA replication"/>
    <property type="evidence" value="ECO:0007669"/>
    <property type="project" value="UniProtKB-KW"/>
</dbReference>
<evidence type="ECO:0000259" key="9">
    <source>
        <dbReference type="Pfam" id="PF12320"/>
    </source>
</evidence>
<keyword evidence="6 7" id="KW-0269">Exonuclease</keyword>
<dbReference type="Pfam" id="PF00149">
    <property type="entry name" value="Metallophos"/>
    <property type="match status" value="1"/>
</dbReference>
<protein>
    <recommendedName>
        <fullName evidence="3 7">Nuclease SbcCD subunit D</fullName>
    </recommendedName>
</protein>